<name>A0ABN1VXB4_9ACTN</name>
<reference evidence="2 3" key="1">
    <citation type="journal article" date="2019" name="Int. J. Syst. Evol. Microbiol.">
        <title>The Global Catalogue of Microorganisms (GCM) 10K type strain sequencing project: providing services to taxonomists for standard genome sequencing and annotation.</title>
        <authorList>
            <consortium name="The Broad Institute Genomics Platform"/>
            <consortium name="The Broad Institute Genome Sequencing Center for Infectious Disease"/>
            <person name="Wu L."/>
            <person name="Ma J."/>
        </authorList>
    </citation>
    <scope>NUCLEOTIDE SEQUENCE [LARGE SCALE GENOMIC DNA]</scope>
    <source>
        <strain evidence="2 3">JCM 13004</strain>
    </source>
</reference>
<sequence>MPRGGSHAQEYDPGGSHHTRLWQPAPEGGAVAVARIRTIKPEITQSLSLAEVSLTAERTFVCLLTQVDDEGRHIDHAAIINGVLWALRPEHTPVHCADDLQQLASADLLCRYTGCDGRQYLHVAKWHEHQKISHPSASRLPSCPVHERERRCGKCKGERCARPAPEDLGKASESLSGPFSAPVGDTTLPEAAPQTLSRPESGNQAADAGETAGQGTSPESLRRAQEDLVPGSRIMDPGSTPKGGGSAAPTPAPSRIPNQDAPHHVAGQATDDGVTAHDLLAEYVRGCRKRPPAKVLGHLAKVISSLLAENFTEDEIRAGLARYQARPLSPSLLPDMVHEAINAQPAAARQSAARAHHQPFTNPGDALAYYGGEL</sequence>
<feature type="region of interest" description="Disordered" evidence="1">
    <location>
        <begin position="1"/>
        <end position="24"/>
    </location>
</feature>
<evidence type="ECO:0000313" key="2">
    <source>
        <dbReference type="EMBL" id="GAA1225701.1"/>
    </source>
</evidence>
<comment type="caution">
    <text evidence="2">The sequence shown here is derived from an EMBL/GenBank/DDBJ whole genome shotgun (WGS) entry which is preliminary data.</text>
</comment>
<protein>
    <recommendedName>
        <fullName evidence="4">C2H2-type domain-containing protein</fullName>
    </recommendedName>
</protein>
<organism evidence="2 3">
    <name type="scientific">Kitasatospora nipponensis</name>
    <dbReference type="NCBI Taxonomy" id="258049"/>
    <lineage>
        <taxon>Bacteria</taxon>
        <taxon>Bacillati</taxon>
        <taxon>Actinomycetota</taxon>
        <taxon>Actinomycetes</taxon>
        <taxon>Kitasatosporales</taxon>
        <taxon>Streptomycetaceae</taxon>
        <taxon>Kitasatospora</taxon>
    </lineage>
</organism>
<evidence type="ECO:0000313" key="3">
    <source>
        <dbReference type="Proteomes" id="UP001500037"/>
    </source>
</evidence>
<evidence type="ECO:0008006" key="4">
    <source>
        <dbReference type="Google" id="ProtNLM"/>
    </source>
</evidence>
<feature type="compositionally biased region" description="Basic and acidic residues" evidence="1">
    <location>
        <begin position="154"/>
        <end position="170"/>
    </location>
</feature>
<dbReference type="EMBL" id="BAAALF010000016">
    <property type="protein sequence ID" value="GAA1225701.1"/>
    <property type="molecule type" value="Genomic_DNA"/>
</dbReference>
<proteinExistence type="predicted"/>
<keyword evidence="3" id="KW-1185">Reference proteome</keyword>
<evidence type="ECO:0000256" key="1">
    <source>
        <dbReference type="SAM" id="MobiDB-lite"/>
    </source>
</evidence>
<accession>A0ABN1VXB4</accession>
<dbReference type="Proteomes" id="UP001500037">
    <property type="component" value="Unassembled WGS sequence"/>
</dbReference>
<feature type="compositionally biased region" description="Polar residues" evidence="1">
    <location>
        <begin position="194"/>
        <end position="204"/>
    </location>
</feature>
<feature type="region of interest" description="Disordered" evidence="1">
    <location>
        <begin position="154"/>
        <end position="269"/>
    </location>
</feature>
<gene>
    <name evidence="2" type="ORF">GCM10009665_15220</name>
</gene>